<dbReference type="PROSITE" id="PS50173">
    <property type="entry name" value="UMUC"/>
    <property type="match status" value="1"/>
</dbReference>
<dbReference type="FunFam" id="3.30.1490.100:FF:000004">
    <property type="entry name" value="DNA polymerase IV"/>
    <property type="match status" value="1"/>
</dbReference>
<dbReference type="GO" id="GO:0003684">
    <property type="term" value="F:damaged DNA binding"/>
    <property type="evidence" value="ECO:0007669"/>
    <property type="project" value="InterPro"/>
</dbReference>
<dbReference type="GO" id="GO:0005829">
    <property type="term" value="C:cytosol"/>
    <property type="evidence" value="ECO:0007669"/>
    <property type="project" value="TreeGrafter"/>
</dbReference>
<comment type="similarity">
    <text evidence="2 16">Belongs to the DNA polymerase type-Y family.</text>
</comment>
<dbReference type="GO" id="GO:0009432">
    <property type="term" value="P:SOS response"/>
    <property type="evidence" value="ECO:0007669"/>
    <property type="project" value="TreeGrafter"/>
</dbReference>
<name>A0A9D1R0D0_9BACT</name>
<dbReference type="InterPro" id="IPR036775">
    <property type="entry name" value="DNA_pol_Y-fam_lit_finger_sf"/>
</dbReference>
<accession>A0A9D1R0D0</accession>
<dbReference type="GO" id="GO:0003887">
    <property type="term" value="F:DNA-directed DNA polymerase activity"/>
    <property type="evidence" value="ECO:0007669"/>
    <property type="project" value="UniProtKB-UniRule"/>
</dbReference>
<dbReference type="Gene3D" id="1.10.150.20">
    <property type="entry name" value="5' to 3' exonuclease, C-terminal subdomain"/>
    <property type="match status" value="1"/>
</dbReference>
<comment type="catalytic activity">
    <reaction evidence="15 16">
        <text>DNA(n) + a 2'-deoxyribonucleoside 5'-triphosphate = DNA(n+1) + diphosphate</text>
        <dbReference type="Rhea" id="RHEA:22508"/>
        <dbReference type="Rhea" id="RHEA-COMP:17339"/>
        <dbReference type="Rhea" id="RHEA-COMP:17340"/>
        <dbReference type="ChEBI" id="CHEBI:33019"/>
        <dbReference type="ChEBI" id="CHEBI:61560"/>
        <dbReference type="ChEBI" id="CHEBI:173112"/>
        <dbReference type="EC" id="2.7.7.7"/>
    </reaction>
</comment>
<protein>
    <recommendedName>
        <fullName evidence="16">DNA polymerase IV</fullName>
        <shortName evidence="16">Pol IV</shortName>
        <ecNumber evidence="16">2.7.7.7</ecNumber>
    </recommendedName>
</protein>
<reference evidence="18" key="2">
    <citation type="submission" date="2021-04" db="EMBL/GenBank/DDBJ databases">
        <authorList>
            <person name="Gilroy R."/>
        </authorList>
    </citation>
    <scope>NUCLEOTIDE SEQUENCE</scope>
    <source>
        <strain evidence="18">ChiSxjej5B17-1746</strain>
    </source>
</reference>
<evidence type="ECO:0000256" key="5">
    <source>
        <dbReference type="ARBA" id="ARBA00022490"/>
    </source>
</evidence>
<evidence type="ECO:0000256" key="16">
    <source>
        <dbReference type="HAMAP-Rule" id="MF_01113"/>
    </source>
</evidence>
<keyword evidence="8 16" id="KW-0235">DNA replication</keyword>
<sequence>MHVDMDGFYASIEQRDHPELRGKPLIVGGKGPRGVVSAASYEIRPFGVHSAMPIAQAVQLCPHAIIVPVRMARYVEVSHVIMDILRGYSPRVEQASVDEAYLDATGLERLFGPIETMARRIKKDILDVTGGLTCSIGLAPVKFLAKIASDLHKPDGLSILYPETVESFLHTLPVEKIPGVGKTMLAALRTLGVEKAGEVRRYPRGFWERRFGKAGIALFERAQGIDRREVEPFTPPKSESAETTFDEDTRDTAFLKNWLFRHADRVGRSLRHQKLQGRVITLKIKYADFRIITRRITLAAPTCATQTIYETACSLLDHTPLEGKVRLIGVGVSGFDNHPHQLQLPLTATASEKDKRRATLDRVLDELEGKFGRDAVIRGRLFQGAAKTSKPS</sequence>
<keyword evidence="9 16" id="KW-0479">Metal-binding</keyword>
<dbReference type="SUPFAM" id="SSF100879">
    <property type="entry name" value="Lesion bypass DNA polymerase (Y-family), little finger domain"/>
    <property type="match status" value="1"/>
</dbReference>
<keyword evidence="10 16" id="KW-0227">DNA damage</keyword>
<feature type="domain" description="UmuC" evidence="17">
    <location>
        <begin position="1"/>
        <end position="181"/>
    </location>
</feature>
<gene>
    <name evidence="16 18" type="primary">dinB</name>
    <name evidence="18" type="ORF">H9874_05060</name>
</gene>
<organism evidence="18 19">
    <name type="scientific">Candidatus Bilophila faecipullorum</name>
    <dbReference type="NCBI Taxonomy" id="2838482"/>
    <lineage>
        <taxon>Bacteria</taxon>
        <taxon>Pseudomonadati</taxon>
        <taxon>Thermodesulfobacteriota</taxon>
        <taxon>Desulfovibrionia</taxon>
        <taxon>Desulfovibrionales</taxon>
        <taxon>Desulfovibrionaceae</taxon>
        <taxon>Bilophila</taxon>
    </lineage>
</organism>
<dbReference type="NCBIfam" id="NF002677">
    <property type="entry name" value="PRK02406.1"/>
    <property type="match status" value="1"/>
</dbReference>
<evidence type="ECO:0000256" key="11">
    <source>
        <dbReference type="ARBA" id="ARBA00022842"/>
    </source>
</evidence>
<dbReference type="GO" id="GO:0006281">
    <property type="term" value="P:DNA repair"/>
    <property type="evidence" value="ECO:0007669"/>
    <property type="project" value="UniProtKB-UniRule"/>
</dbReference>
<comment type="cofactor">
    <cofactor evidence="16">
        <name>Mg(2+)</name>
        <dbReference type="ChEBI" id="CHEBI:18420"/>
    </cofactor>
    <text evidence="16">Binds 2 magnesium ions per subunit.</text>
</comment>
<dbReference type="GO" id="GO:0000287">
    <property type="term" value="F:magnesium ion binding"/>
    <property type="evidence" value="ECO:0007669"/>
    <property type="project" value="UniProtKB-UniRule"/>
</dbReference>
<dbReference type="InterPro" id="IPR022880">
    <property type="entry name" value="DNApol_IV"/>
</dbReference>
<evidence type="ECO:0000256" key="9">
    <source>
        <dbReference type="ARBA" id="ARBA00022723"/>
    </source>
</evidence>
<evidence type="ECO:0000256" key="3">
    <source>
        <dbReference type="ARBA" id="ARBA00011245"/>
    </source>
</evidence>
<keyword evidence="14 16" id="KW-0234">DNA repair</keyword>
<comment type="caution">
    <text evidence="18">The sequence shown here is derived from an EMBL/GenBank/DDBJ whole genome shotgun (WGS) entry which is preliminary data.</text>
</comment>
<dbReference type="GO" id="GO:0042276">
    <property type="term" value="P:error-prone translesion synthesis"/>
    <property type="evidence" value="ECO:0007669"/>
    <property type="project" value="TreeGrafter"/>
</dbReference>
<dbReference type="InterPro" id="IPR050116">
    <property type="entry name" value="DNA_polymerase-Y"/>
</dbReference>
<feature type="binding site" evidence="16">
    <location>
        <position position="4"/>
    </location>
    <ligand>
        <name>Mg(2+)</name>
        <dbReference type="ChEBI" id="CHEBI:18420"/>
    </ligand>
</feature>
<dbReference type="GO" id="GO:0006261">
    <property type="term" value="P:DNA-templated DNA replication"/>
    <property type="evidence" value="ECO:0007669"/>
    <property type="project" value="UniProtKB-UniRule"/>
</dbReference>
<feature type="binding site" evidence="16">
    <location>
        <position position="98"/>
    </location>
    <ligand>
        <name>Mg(2+)</name>
        <dbReference type="ChEBI" id="CHEBI:18420"/>
    </ligand>
</feature>
<evidence type="ECO:0000256" key="2">
    <source>
        <dbReference type="ARBA" id="ARBA00010945"/>
    </source>
</evidence>
<evidence type="ECO:0000256" key="14">
    <source>
        <dbReference type="ARBA" id="ARBA00023204"/>
    </source>
</evidence>
<feature type="active site" evidence="16">
    <location>
        <position position="99"/>
    </location>
</feature>
<feature type="site" description="Substrate discrimination" evidence="16">
    <location>
        <position position="9"/>
    </location>
</feature>
<keyword evidence="4 16" id="KW-0515">Mutator protein</keyword>
<evidence type="ECO:0000256" key="7">
    <source>
        <dbReference type="ARBA" id="ARBA00022695"/>
    </source>
</evidence>
<dbReference type="InterPro" id="IPR043128">
    <property type="entry name" value="Rev_trsase/Diguanyl_cyclase"/>
</dbReference>
<evidence type="ECO:0000256" key="10">
    <source>
        <dbReference type="ARBA" id="ARBA00022763"/>
    </source>
</evidence>
<comment type="subcellular location">
    <subcellularLocation>
        <location evidence="1 16">Cytoplasm</location>
    </subcellularLocation>
</comment>
<dbReference type="CDD" id="cd03586">
    <property type="entry name" value="PolY_Pol_IV_kappa"/>
    <property type="match status" value="1"/>
</dbReference>
<evidence type="ECO:0000256" key="4">
    <source>
        <dbReference type="ARBA" id="ARBA00022457"/>
    </source>
</evidence>
<evidence type="ECO:0000313" key="18">
    <source>
        <dbReference type="EMBL" id="HIW78500.1"/>
    </source>
</evidence>
<evidence type="ECO:0000256" key="15">
    <source>
        <dbReference type="ARBA" id="ARBA00049244"/>
    </source>
</evidence>
<keyword evidence="13 16" id="KW-0238">DNA-binding</keyword>
<dbReference type="InterPro" id="IPR001126">
    <property type="entry name" value="UmuC"/>
</dbReference>
<dbReference type="Pfam" id="PF11798">
    <property type="entry name" value="IMS_HHH"/>
    <property type="match status" value="1"/>
</dbReference>
<keyword evidence="7 16" id="KW-0548">Nucleotidyltransferase</keyword>
<keyword evidence="6 16" id="KW-0808">Transferase</keyword>
<dbReference type="PANTHER" id="PTHR11076">
    <property type="entry name" value="DNA REPAIR POLYMERASE UMUC / TRANSFERASE FAMILY MEMBER"/>
    <property type="match status" value="1"/>
</dbReference>
<dbReference type="HAMAP" id="MF_01113">
    <property type="entry name" value="DNApol_IV"/>
    <property type="match status" value="1"/>
</dbReference>
<dbReference type="Gene3D" id="3.40.1170.60">
    <property type="match status" value="1"/>
</dbReference>
<dbReference type="FunFam" id="3.40.1170.60:FF:000001">
    <property type="entry name" value="DNA polymerase IV"/>
    <property type="match status" value="1"/>
</dbReference>
<evidence type="ECO:0000256" key="8">
    <source>
        <dbReference type="ARBA" id="ARBA00022705"/>
    </source>
</evidence>
<dbReference type="InterPro" id="IPR024728">
    <property type="entry name" value="PolY_HhH_motif"/>
</dbReference>
<dbReference type="Gene3D" id="3.30.1490.100">
    <property type="entry name" value="DNA polymerase, Y-family, little finger domain"/>
    <property type="match status" value="1"/>
</dbReference>
<evidence type="ECO:0000256" key="12">
    <source>
        <dbReference type="ARBA" id="ARBA00022932"/>
    </source>
</evidence>
<comment type="subunit">
    <text evidence="3 16">Monomer.</text>
</comment>
<dbReference type="InterPro" id="IPR017961">
    <property type="entry name" value="DNA_pol_Y-fam_little_finger"/>
</dbReference>
<comment type="function">
    <text evidence="16">Poorly processive, error-prone DNA polymerase involved in untargeted mutagenesis. Copies undamaged DNA at stalled replication forks, which arise in vivo from mismatched or misaligned primer ends. These misaligned primers can be extended by PolIV. Exhibits no 3'-5' exonuclease (proofreading) activity. May be involved in translesional synthesis, in conjunction with the beta clamp from PolIII.</text>
</comment>
<dbReference type="Proteomes" id="UP000824264">
    <property type="component" value="Unassembled WGS sequence"/>
</dbReference>
<evidence type="ECO:0000259" key="17">
    <source>
        <dbReference type="PROSITE" id="PS50173"/>
    </source>
</evidence>
<keyword evidence="12 16" id="KW-0239">DNA-directed DNA polymerase</keyword>
<dbReference type="AlphaFoldDB" id="A0A9D1R0D0"/>
<reference evidence="18" key="1">
    <citation type="journal article" date="2021" name="PeerJ">
        <title>Extensive microbial diversity within the chicken gut microbiome revealed by metagenomics and culture.</title>
        <authorList>
            <person name="Gilroy R."/>
            <person name="Ravi A."/>
            <person name="Getino M."/>
            <person name="Pursley I."/>
            <person name="Horton D.L."/>
            <person name="Alikhan N.F."/>
            <person name="Baker D."/>
            <person name="Gharbi K."/>
            <person name="Hall N."/>
            <person name="Watson M."/>
            <person name="Adriaenssens E.M."/>
            <person name="Foster-Nyarko E."/>
            <person name="Jarju S."/>
            <person name="Secka A."/>
            <person name="Antonio M."/>
            <person name="Oren A."/>
            <person name="Chaudhuri R.R."/>
            <person name="La Ragione R."/>
            <person name="Hildebrand F."/>
            <person name="Pallen M.J."/>
        </authorList>
    </citation>
    <scope>NUCLEOTIDE SEQUENCE</scope>
    <source>
        <strain evidence="18">ChiSxjej5B17-1746</strain>
    </source>
</reference>
<dbReference type="EC" id="2.7.7.7" evidence="16"/>
<keyword evidence="11 16" id="KW-0460">Magnesium</keyword>
<dbReference type="Gene3D" id="3.30.70.270">
    <property type="match status" value="1"/>
</dbReference>
<dbReference type="Pfam" id="PF00817">
    <property type="entry name" value="IMS"/>
    <property type="match status" value="1"/>
</dbReference>
<dbReference type="InterPro" id="IPR043502">
    <property type="entry name" value="DNA/RNA_pol_sf"/>
</dbReference>
<evidence type="ECO:0000256" key="1">
    <source>
        <dbReference type="ARBA" id="ARBA00004496"/>
    </source>
</evidence>
<dbReference type="Pfam" id="PF11799">
    <property type="entry name" value="IMS_C"/>
    <property type="match status" value="1"/>
</dbReference>
<dbReference type="EMBL" id="DXGI01000181">
    <property type="protein sequence ID" value="HIW78500.1"/>
    <property type="molecule type" value="Genomic_DNA"/>
</dbReference>
<evidence type="ECO:0000256" key="13">
    <source>
        <dbReference type="ARBA" id="ARBA00023125"/>
    </source>
</evidence>
<proteinExistence type="inferred from homology"/>
<evidence type="ECO:0000313" key="19">
    <source>
        <dbReference type="Proteomes" id="UP000824264"/>
    </source>
</evidence>
<evidence type="ECO:0000256" key="6">
    <source>
        <dbReference type="ARBA" id="ARBA00022679"/>
    </source>
</evidence>
<dbReference type="PANTHER" id="PTHR11076:SF33">
    <property type="entry name" value="DNA POLYMERASE KAPPA"/>
    <property type="match status" value="1"/>
</dbReference>
<keyword evidence="5 16" id="KW-0963">Cytoplasm</keyword>
<dbReference type="SUPFAM" id="SSF56672">
    <property type="entry name" value="DNA/RNA polymerases"/>
    <property type="match status" value="1"/>
</dbReference>